<dbReference type="RefSeq" id="WP_310374320.1">
    <property type="nucleotide sequence ID" value="NZ_JAVDXT010000002.1"/>
</dbReference>
<dbReference type="InterPro" id="IPR036412">
    <property type="entry name" value="HAD-like_sf"/>
</dbReference>
<comment type="caution">
    <text evidence="1">The sequence shown here is derived from an EMBL/GenBank/DDBJ whole genome shotgun (WGS) entry which is preliminary data.</text>
</comment>
<dbReference type="Gene3D" id="3.30.1240.10">
    <property type="match status" value="1"/>
</dbReference>
<reference evidence="1 2" key="1">
    <citation type="submission" date="2023-07" db="EMBL/GenBank/DDBJ databases">
        <title>Sorghum-associated microbial communities from plants grown in Nebraska, USA.</title>
        <authorList>
            <person name="Schachtman D."/>
        </authorList>
    </citation>
    <scope>NUCLEOTIDE SEQUENCE [LARGE SCALE GENOMIC DNA]</scope>
    <source>
        <strain evidence="1 2">BE313</strain>
    </source>
</reference>
<dbReference type="PANTHER" id="PTHR10000">
    <property type="entry name" value="PHOSPHOSERINE PHOSPHATASE"/>
    <property type="match status" value="1"/>
</dbReference>
<dbReference type="Gene3D" id="3.40.50.1000">
    <property type="entry name" value="HAD superfamily/HAD-like"/>
    <property type="match status" value="1"/>
</dbReference>
<organism evidence="1 2">
    <name type="scientific">Rhodoferax ferrireducens</name>
    <dbReference type="NCBI Taxonomy" id="192843"/>
    <lineage>
        <taxon>Bacteria</taxon>
        <taxon>Pseudomonadati</taxon>
        <taxon>Pseudomonadota</taxon>
        <taxon>Betaproteobacteria</taxon>
        <taxon>Burkholderiales</taxon>
        <taxon>Comamonadaceae</taxon>
        <taxon>Rhodoferax</taxon>
    </lineage>
</organism>
<proteinExistence type="predicted"/>
<protein>
    <submittedName>
        <fullName evidence="1">Cof subfamily protein (Haloacid dehalogenase superfamily)</fullName>
    </submittedName>
</protein>
<dbReference type="PROSITE" id="PS01229">
    <property type="entry name" value="COF_2"/>
    <property type="match status" value="1"/>
</dbReference>
<dbReference type="SUPFAM" id="SSF56784">
    <property type="entry name" value="HAD-like"/>
    <property type="match status" value="1"/>
</dbReference>
<dbReference type="Proteomes" id="UP001180487">
    <property type="component" value="Unassembled WGS sequence"/>
</dbReference>
<sequence length="267" mass="29268">MKKAFFFDIDNTLLDHQTKQIPPSALQAIEALKADGHMVVIATGRAYGHALEFIDLIQPAYAITQNGARIMRGDKEVDKHPLPGASLAKLFQLLESKGFYYGATDGYAAHVSAMVDEVLLPMESVDLSSQADLQATQPFEIFQGWMFFHEQHDATLMPELVSAFPEFDYIRWHTTALDVLPKGVNKMTGCAWVLADAGMDATHAYAFGDGLNDIEMLQGVGTGIAMGNAHPRLKAVADRVAEAIHHDGLAKMVAQLRQEWLGLAYAP</sequence>
<dbReference type="NCBIfam" id="TIGR00099">
    <property type="entry name" value="Cof-subfamily"/>
    <property type="match status" value="1"/>
</dbReference>
<dbReference type="SFLD" id="SFLDG01140">
    <property type="entry name" value="C2.B:_Phosphomannomutase_and_P"/>
    <property type="match status" value="1"/>
</dbReference>
<dbReference type="InterPro" id="IPR006379">
    <property type="entry name" value="HAD-SF_hydro_IIB"/>
</dbReference>
<dbReference type="InterPro" id="IPR023214">
    <property type="entry name" value="HAD_sf"/>
</dbReference>
<name>A0ABU2CAE2_9BURK</name>
<evidence type="ECO:0000313" key="1">
    <source>
        <dbReference type="EMBL" id="MDR7378314.1"/>
    </source>
</evidence>
<keyword evidence="2" id="KW-1185">Reference proteome</keyword>
<dbReference type="EMBL" id="JAVDXT010000002">
    <property type="protein sequence ID" value="MDR7378314.1"/>
    <property type="molecule type" value="Genomic_DNA"/>
</dbReference>
<accession>A0ABU2CAE2</accession>
<evidence type="ECO:0000313" key="2">
    <source>
        <dbReference type="Proteomes" id="UP001180487"/>
    </source>
</evidence>
<dbReference type="Pfam" id="PF08282">
    <property type="entry name" value="Hydrolase_3"/>
    <property type="match status" value="1"/>
</dbReference>
<dbReference type="NCBIfam" id="TIGR01484">
    <property type="entry name" value="HAD-SF-IIB"/>
    <property type="match status" value="1"/>
</dbReference>
<dbReference type="InterPro" id="IPR000150">
    <property type="entry name" value="Cof"/>
</dbReference>
<gene>
    <name evidence="1" type="ORF">J2X19_002993</name>
</gene>
<dbReference type="PANTHER" id="PTHR10000:SF25">
    <property type="entry name" value="PHOSPHATASE YKRA-RELATED"/>
    <property type="match status" value="1"/>
</dbReference>
<dbReference type="SFLD" id="SFLDS00003">
    <property type="entry name" value="Haloacid_Dehalogenase"/>
    <property type="match status" value="1"/>
</dbReference>